<dbReference type="AlphaFoldDB" id="J7IVL0"/>
<sequence>MSYQIEGAIVKVKDDTLAIVTVKPQVFQSTSELQKAMNAYRHVFPGMPIVLMSQDTQGKPTWYGRKNIVSLLAKVNLRSIPWRRYIIN</sequence>
<proteinExistence type="predicted"/>
<dbReference type="eggNOG" id="ENOG5032YMC">
    <property type="taxonomic scope" value="Bacteria"/>
</dbReference>
<evidence type="ECO:0000313" key="2">
    <source>
        <dbReference type="Proteomes" id="UP000005262"/>
    </source>
</evidence>
<dbReference type="RefSeq" id="WP_014902082.1">
    <property type="nucleotide sequence ID" value="NC_018515.1"/>
</dbReference>
<dbReference type="HOGENOM" id="CLU_167517_0_0_9"/>
<gene>
    <name evidence="1" type="ordered locus">Desmer_1146</name>
</gene>
<keyword evidence="2" id="KW-1185">Reference proteome</keyword>
<evidence type="ECO:0000313" key="1">
    <source>
        <dbReference type="EMBL" id="AFQ43163.1"/>
    </source>
</evidence>
<reference evidence="1 2" key="1">
    <citation type="journal article" date="2012" name="J. Bacteriol.">
        <title>Complete genome sequences of Desulfosporosinus orientis DSM765T, Desulfosporosinus youngiae DSM17734T, Desulfosporosinus meridiei DSM13257T, and Desulfosporosinus acidiphilus DSM22704T.</title>
        <authorList>
            <person name="Pester M."/>
            <person name="Brambilla E."/>
            <person name="Alazard D."/>
            <person name="Rattei T."/>
            <person name="Weinmaier T."/>
            <person name="Han J."/>
            <person name="Lucas S."/>
            <person name="Lapidus A."/>
            <person name="Cheng J.F."/>
            <person name="Goodwin L."/>
            <person name="Pitluck S."/>
            <person name="Peters L."/>
            <person name="Ovchinnikova G."/>
            <person name="Teshima H."/>
            <person name="Detter J.C."/>
            <person name="Han C.S."/>
            <person name="Tapia R."/>
            <person name="Land M.L."/>
            <person name="Hauser L."/>
            <person name="Kyrpides N.C."/>
            <person name="Ivanova N.N."/>
            <person name="Pagani I."/>
            <person name="Huntmann M."/>
            <person name="Wei C.L."/>
            <person name="Davenport K.W."/>
            <person name="Daligault H."/>
            <person name="Chain P.S."/>
            <person name="Chen A."/>
            <person name="Mavromatis K."/>
            <person name="Markowitz V."/>
            <person name="Szeto E."/>
            <person name="Mikhailova N."/>
            <person name="Pati A."/>
            <person name="Wagner M."/>
            <person name="Woyke T."/>
            <person name="Ollivier B."/>
            <person name="Klenk H.P."/>
            <person name="Spring S."/>
            <person name="Loy A."/>
        </authorList>
    </citation>
    <scope>NUCLEOTIDE SEQUENCE [LARGE SCALE GENOMIC DNA]</scope>
    <source>
        <strain evidence="2">ATCC BAA-275 / DSM 13257 / NCIMB 13706 / S10</strain>
    </source>
</reference>
<organism evidence="1 2">
    <name type="scientific">Desulfosporosinus meridiei (strain ATCC BAA-275 / DSM 13257 / KCTC 12902 / NCIMB 13706 / S10)</name>
    <dbReference type="NCBI Taxonomy" id="768704"/>
    <lineage>
        <taxon>Bacteria</taxon>
        <taxon>Bacillati</taxon>
        <taxon>Bacillota</taxon>
        <taxon>Clostridia</taxon>
        <taxon>Eubacteriales</taxon>
        <taxon>Desulfitobacteriaceae</taxon>
        <taxon>Desulfosporosinus</taxon>
    </lineage>
</organism>
<dbReference type="Proteomes" id="UP000005262">
    <property type="component" value="Chromosome"/>
</dbReference>
<dbReference type="EMBL" id="CP003629">
    <property type="protein sequence ID" value="AFQ43163.1"/>
    <property type="molecule type" value="Genomic_DNA"/>
</dbReference>
<dbReference type="KEGG" id="dmi:Desmer_1146"/>
<reference evidence="2" key="2">
    <citation type="submission" date="2012-08" db="EMBL/GenBank/DDBJ databases">
        <title>Finished genome of Desulfosporosinus meridiei DSM 13257.</title>
        <authorList>
            <person name="Huntemann M."/>
            <person name="Wei C.-L."/>
            <person name="Han J."/>
            <person name="Detter J.C."/>
            <person name="Han C."/>
            <person name="Davenport K."/>
            <person name="Daligault H."/>
            <person name="Erkkila T."/>
            <person name="Gu W."/>
            <person name="Munk A.C.C."/>
            <person name="Teshima H."/>
            <person name="Xu Y."/>
            <person name="Chain P."/>
            <person name="Tapia R."/>
            <person name="Chen A."/>
            <person name="Krypides N."/>
            <person name="Mavromatis K."/>
            <person name="Markowitz V."/>
            <person name="Szeto E."/>
            <person name="Ivanova N."/>
            <person name="Mikhailova N."/>
            <person name="Ovchinnikova G."/>
            <person name="Pagani I."/>
            <person name="Pati A."/>
            <person name="Goodwin L."/>
            <person name="Peters L."/>
            <person name="Pitluck S."/>
            <person name="Woyke T."/>
            <person name="Pester M."/>
            <person name="Spring S."/>
            <person name="Ollivier B."/>
            <person name="Rattei T."/>
            <person name="Klenk H.-P."/>
            <person name="Wagner M."/>
            <person name="Loy A."/>
        </authorList>
    </citation>
    <scope>NUCLEOTIDE SEQUENCE [LARGE SCALE GENOMIC DNA]</scope>
    <source>
        <strain evidence="2">ATCC BAA-275 / DSM 13257 / NCIMB 13706 / S10</strain>
    </source>
</reference>
<name>J7IVL0_DESMD</name>
<protein>
    <submittedName>
        <fullName evidence="1">Uncharacterized protein</fullName>
    </submittedName>
</protein>
<dbReference type="OrthoDB" id="960855at2"/>
<accession>J7IVL0</accession>